<dbReference type="Proteomes" id="UP000011666">
    <property type="component" value="Unassembled WGS sequence"/>
</dbReference>
<reference evidence="9 10" key="1">
    <citation type="submission" date="2013-01" db="EMBL/GenBank/DDBJ databases">
        <title>Whole genome shotgun sequence of Gordonia soli NBRC 108243.</title>
        <authorList>
            <person name="Isaki-Nakamura S."/>
            <person name="Hosoyama A."/>
            <person name="Tsuchikane K."/>
            <person name="Ando Y."/>
            <person name="Baba S."/>
            <person name="Ohji S."/>
            <person name="Hamada M."/>
            <person name="Tamura T."/>
            <person name="Yamazoe A."/>
            <person name="Yamazaki S."/>
            <person name="Fujita N."/>
        </authorList>
    </citation>
    <scope>NUCLEOTIDE SEQUENCE [LARGE SCALE GENOMIC DNA]</scope>
    <source>
        <strain evidence="9 10">NBRC 108243</strain>
    </source>
</reference>
<dbReference type="GO" id="GO:0005886">
    <property type="term" value="C:plasma membrane"/>
    <property type="evidence" value="ECO:0007669"/>
    <property type="project" value="UniProtKB-SubCell"/>
</dbReference>
<feature type="transmembrane region" description="Helical" evidence="7">
    <location>
        <begin position="254"/>
        <end position="272"/>
    </location>
</feature>
<evidence type="ECO:0000313" key="10">
    <source>
        <dbReference type="Proteomes" id="UP000011666"/>
    </source>
</evidence>
<dbReference type="InterPro" id="IPR036259">
    <property type="entry name" value="MFS_trans_sf"/>
</dbReference>
<feature type="transmembrane region" description="Helical" evidence="7">
    <location>
        <begin position="39"/>
        <end position="65"/>
    </location>
</feature>
<dbReference type="AlphaFoldDB" id="M0QN43"/>
<evidence type="ECO:0000256" key="3">
    <source>
        <dbReference type="ARBA" id="ARBA00022475"/>
    </source>
</evidence>
<dbReference type="PROSITE" id="PS50850">
    <property type="entry name" value="MFS"/>
    <property type="match status" value="1"/>
</dbReference>
<evidence type="ECO:0000256" key="4">
    <source>
        <dbReference type="ARBA" id="ARBA00022692"/>
    </source>
</evidence>
<comment type="caution">
    <text evidence="9">The sequence shown here is derived from an EMBL/GenBank/DDBJ whole genome shotgun (WGS) entry which is preliminary data.</text>
</comment>
<feature type="transmembrane region" description="Helical" evidence="7">
    <location>
        <begin position="12"/>
        <end position="33"/>
    </location>
</feature>
<feature type="transmembrane region" description="Helical" evidence="7">
    <location>
        <begin position="373"/>
        <end position="393"/>
    </location>
</feature>
<dbReference type="GO" id="GO:0022857">
    <property type="term" value="F:transmembrane transporter activity"/>
    <property type="evidence" value="ECO:0007669"/>
    <property type="project" value="InterPro"/>
</dbReference>
<name>M0QN43_9ACTN</name>
<keyword evidence="6 7" id="KW-0472">Membrane</keyword>
<keyword evidence="4 7" id="KW-0812">Transmembrane</keyword>
<sequence>MARPHLHPHRAFWVVAATVVMVLFASAAPSPLYPVYQELWGFSAFTLTAVFAIYVLFMLVSLVTVGSLSDHIGRRPVLAVALVLLIASMVLFLVADDVAVLMVARALQGLATGAAIGTLTATVVDMQPTQRLGSAITGAAPTIGLAGGVAVAGVLVQYAPAPRFLIYEVILVAFAALLLALLVIPETSQRVGFTSRRHIATTLAPQASVPKDVRRAFLGAVPAFIATWSLGGLYLSLGSSVVARVFGVDNHAEAGALLFVFFASAATTSLVITRTGPAAKLTYGYPMLTAGALLSLGGILGESLPLYLVGSLVAGSGFAACFLGGLDSLSASTAPHQRGQVFSAVFVVSYLAFSVPAVIAGIVVSHIGLHTTVVAYVTYVTVLAVLGGLVMVYSRRVAQRVTTGAGSPGNAPSADATDTGIAELVVDAGPVDSLDTPVPAPSGRR</sequence>
<keyword evidence="5 7" id="KW-1133">Transmembrane helix</keyword>
<dbReference type="InterPro" id="IPR020846">
    <property type="entry name" value="MFS_dom"/>
</dbReference>
<dbReference type="eggNOG" id="COG0477">
    <property type="taxonomic scope" value="Bacteria"/>
</dbReference>
<feature type="transmembrane region" description="Helical" evidence="7">
    <location>
        <begin position="101"/>
        <end position="124"/>
    </location>
</feature>
<evidence type="ECO:0000256" key="6">
    <source>
        <dbReference type="ARBA" id="ARBA00023136"/>
    </source>
</evidence>
<dbReference type="RefSeq" id="WP_007623779.1">
    <property type="nucleotide sequence ID" value="NZ_BANX01000032.1"/>
</dbReference>
<feature type="transmembrane region" description="Helical" evidence="7">
    <location>
        <begin position="216"/>
        <end position="234"/>
    </location>
</feature>
<dbReference type="InterPro" id="IPR050171">
    <property type="entry name" value="MFS_Transporters"/>
</dbReference>
<evidence type="ECO:0000259" key="8">
    <source>
        <dbReference type="PROSITE" id="PS50850"/>
    </source>
</evidence>
<evidence type="ECO:0000313" key="9">
    <source>
        <dbReference type="EMBL" id="GAC70085.1"/>
    </source>
</evidence>
<dbReference type="OrthoDB" id="3177957at2"/>
<proteinExistence type="predicted"/>
<feature type="domain" description="Major facilitator superfamily (MFS) profile" evidence="8">
    <location>
        <begin position="11"/>
        <end position="396"/>
    </location>
</feature>
<evidence type="ECO:0000256" key="2">
    <source>
        <dbReference type="ARBA" id="ARBA00022448"/>
    </source>
</evidence>
<dbReference type="Pfam" id="PF07690">
    <property type="entry name" value="MFS_1"/>
    <property type="match status" value="1"/>
</dbReference>
<feature type="transmembrane region" description="Helical" evidence="7">
    <location>
        <begin position="164"/>
        <end position="184"/>
    </location>
</feature>
<accession>M0QN43</accession>
<feature type="transmembrane region" description="Helical" evidence="7">
    <location>
        <begin position="77"/>
        <end position="95"/>
    </location>
</feature>
<keyword evidence="10" id="KW-1185">Reference proteome</keyword>
<dbReference type="Gene3D" id="1.20.1250.20">
    <property type="entry name" value="MFS general substrate transporter like domains"/>
    <property type="match status" value="1"/>
</dbReference>
<evidence type="ECO:0000256" key="1">
    <source>
        <dbReference type="ARBA" id="ARBA00004651"/>
    </source>
</evidence>
<dbReference type="SUPFAM" id="SSF103473">
    <property type="entry name" value="MFS general substrate transporter"/>
    <property type="match status" value="1"/>
</dbReference>
<protein>
    <submittedName>
        <fullName evidence="9">Putative major facilitator superfamily transporter</fullName>
    </submittedName>
</protein>
<organism evidence="9 10">
    <name type="scientific">Gordonia soli NBRC 108243</name>
    <dbReference type="NCBI Taxonomy" id="1223545"/>
    <lineage>
        <taxon>Bacteria</taxon>
        <taxon>Bacillati</taxon>
        <taxon>Actinomycetota</taxon>
        <taxon>Actinomycetes</taxon>
        <taxon>Mycobacteriales</taxon>
        <taxon>Gordoniaceae</taxon>
        <taxon>Gordonia</taxon>
    </lineage>
</organism>
<keyword evidence="2" id="KW-0813">Transport</keyword>
<dbReference type="STRING" id="1223545.GS4_32_00290"/>
<dbReference type="InterPro" id="IPR011701">
    <property type="entry name" value="MFS"/>
</dbReference>
<dbReference type="EMBL" id="BANX01000032">
    <property type="protein sequence ID" value="GAC70085.1"/>
    <property type="molecule type" value="Genomic_DNA"/>
</dbReference>
<comment type="subcellular location">
    <subcellularLocation>
        <location evidence="1">Cell membrane</location>
        <topology evidence="1">Multi-pass membrane protein</topology>
    </subcellularLocation>
</comment>
<feature type="transmembrane region" description="Helical" evidence="7">
    <location>
        <begin position="307"/>
        <end position="329"/>
    </location>
</feature>
<keyword evidence="3" id="KW-1003">Cell membrane</keyword>
<feature type="transmembrane region" description="Helical" evidence="7">
    <location>
        <begin position="341"/>
        <end position="367"/>
    </location>
</feature>
<feature type="transmembrane region" description="Helical" evidence="7">
    <location>
        <begin position="136"/>
        <end position="158"/>
    </location>
</feature>
<gene>
    <name evidence="9" type="ORF">GS4_32_00290</name>
</gene>
<evidence type="ECO:0000256" key="5">
    <source>
        <dbReference type="ARBA" id="ARBA00022989"/>
    </source>
</evidence>
<evidence type="ECO:0000256" key="7">
    <source>
        <dbReference type="SAM" id="Phobius"/>
    </source>
</evidence>
<dbReference type="PANTHER" id="PTHR23517:SF13">
    <property type="entry name" value="MAJOR FACILITATOR SUPERFAMILY MFS_1"/>
    <property type="match status" value="1"/>
</dbReference>
<dbReference type="PANTHER" id="PTHR23517">
    <property type="entry name" value="RESISTANCE PROTEIN MDTM, PUTATIVE-RELATED-RELATED"/>
    <property type="match status" value="1"/>
</dbReference>